<dbReference type="EMBL" id="MFSU01000008">
    <property type="protein sequence ID" value="OGI49093.1"/>
    <property type="molecule type" value="Genomic_DNA"/>
</dbReference>
<dbReference type="InterPro" id="IPR012657">
    <property type="entry name" value="23S_rRNA-intervening_sequence"/>
</dbReference>
<name>A0A1F6TVC5_9PROT</name>
<protein>
    <submittedName>
        <fullName evidence="1">Four helix bundle protein</fullName>
    </submittedName>
</protein>
<evidence type="ECO:0000313" key="1">
    <source>
        <dbReference type="EMBL" id="OGI49093.1"/>
    </source>
</evidence>
<dbReference type="CDD" id="cd16377">
    <property type="entry name" value="23S_rRNA_IVP_like"/>
    <property type="match status" value="1"/>
</dbReference>
<dbReference type="NCBIfam" id="TIGR02436">
    <property type="entry name" value="four helix bundle protein"/>
    <property type="match status" value="1"/>
</dbReference>
<gene>
    <name evidence="1" type="ORF">A2151_00115</name>
</gene>
<dbReference type="Gene3D" id="1.20.1440.60">
    <property type="entry name" value="23S rRNA-intervening sequence"/>
    <property type="match status" value="1"/>
</dbReference>
<dbReference type="SUPFAM" id="SSF158446">
    <property type="entry name" value="IVS-encoded protein-like"/>
    <property type="match status" value="1"/>
</dbReference>
<reference evidence="1 2" key="1">
    <citation type="journal article" date="2016" name="Nat. Commun.">
        <title>Thousands of microbial genomes shed light on interconnected biogeochemical processes in an aquifer system.</title>
        <authorList>
            <person name="Anantharaman K."/>
            <person name="Brown C.T."/>
            <person name="Hug L.A."/>
            <person name="Sharon I."/>
            <person name="Castelle C.J."/>
            <person name="Probst A.J."/>
            <person name="Thomas B.C."/>
            <person name="Singh A."/>
            <person name="Wilkins M.J."/>
            <person name="Karaoz U."/>
            <person name="Brodie E.L."/>
            <person name="Williams K.H."/>
            <person name="Hubbard S.S."/>
            <person name="Banfield J.F."/>
        </authorList>
    </citation>
    <scope>NUCLEOTIDE SEQUENCE [LARGE SCALE GENOMIC DNA]</scope>
</reference>
<dbReference type="Pfam" id="PF05635">
    <property type="entry name" value="23S_rRNA_IVP"/>
    <property type="match status" value="1"/>
</dbReference>
<dbReference type="PANTHER" id="PTHR38471">
    <property type="entry name" value="FOUR HELIX BUNDLE PROTEIN"/>
    <property type="match status" value="1"/>
</dbReference>
<dbReference type="AlphaFoldDB" id="A0A1F6TVC5"/>
<dbReference type="Proteomes" id="UP000178885">
    <property type="component" value="Unassembled WGS sequence"/>
</dbReference>
<dbReference type="InterPro" id="IPR036583">
    <property type="entry name" value="23S_rRNA_IVS_sf"/>
</dbReference>
<proteinExistence type="predicted"/>
<dbReference type="PANTHER" id="PTHR38471:SF2">
    <property type="entry name" value="FOUR HELIX BUNDLE PROTEIN"/>
    <property type="match status" value="1"/>
</dbReference>
<sequence>MKDFKKLKVWEKAHALTLRIYQVSRSFPREELYGLTSQMRRAAASIPTNIAEGYGRGRDTEFARFMEISSGSSCELEYQLMLAHDLKYLPRDELESLSAELAEVKRMLNVFVKKLKAIG</sequence>
<accession>A0A1F6TVC5</accession>
<dbReference type="STRING" id="1817760.A2151_00115"/>
<organism evidence="1 2">
    <name type="scientific">Candidatus Muproteobacteria bacterium RBG_16_65_34</name>
    <dbReference type="NCBI Taxonomy" id="1817760"/>
    <lineage>
        <taxon>Bacteria</taxon>
        <taxon>Pseudomonadati</taxon>
        <taxon>Pseudomonadota</taxon>
        <taxon>Candidatus Muproteobacteria</taxon>
    </lineage>
</organism>
<evidence type="ECO:0000313" key="2">
    <source>
        <dbReference type="Proteomes" id="UP000178885"/>
    </source>
</evidence>
<comment type="caution">
    <text evidence="1">The sequence shown here is derived from an EMBL/GenBank/DDBJ whole genome shotgun (WGS) entry which is preliminary data.</text>
</comment>